<proteinExistence type="predicted"/>
<feature type="region of interest" description="Disordered" evidence="1">
    <location>
        <begin position="158"/>
        <end position="201"/>
    </location>
</feature>
<feature type="compositionally biased region" description="Polar residues" evidence="1">
    <location>
        <begin position="166"/>
        <end position="193"/>
    </location>
</feature>
<accession>M5AG36</accession>
<protein>
    <recommendedName>
        <fullName evidence="4">Single-stranded DNA-binding protein</fullName>
    </recommendedName>
</protein>
<sequence>MADFLKTDYSNNTGGNFEPVPTGNYEMIINNAQEQATKNGAESLQIDLLVRNDLDKVPGLAETNAKYHNRHVFVDNWKRKATNQYDLEGFQYILQAAGVPEGTPLKTVQDFMKLITGAAVKVYVKQEEDSYNGKTTLKNRVAPWNFETSDYPQIQHVYKDKRPAAGNSQTAKPTQSAPQSTKDPFANTGNSVDISDDDLPF</sequence>
<dbReference type="HOGENOM" id="CLU_118528_0_0_9"/>
<evidence type="ECO:0000313" key="2">
    <source>
        <dbReference type="EMBL" id="BAN07799.1"/>
    </source>
</evidence>
<dbReference type="InterPro" id="IPR007731">
    <property type="entry name" value="DUF669"/>
</dbReference>
<gene>
    <name evidence="2" type="ORF">LVISKB_2164</name>
</gene>
<dbReference type="PATRIC" id="fig|1001583.3.peg.2146"/>
<name>M5AG36_LEVBR</name>
<dbReference type="AlphaFoldDB" id="M5AG36"/>
<dbReference type="RefSeq" id="WP_015474440.1">
    <property type="nucleotide sequence ID" value="NC_020819.1"/>
</dbReference>
<reference evidence="2 3" key="1">
    <citation type="journal article" date="2013" name="PLoS ONE">
        <title>Genomic Analysis by Deep Sequencing of the Probiotic Lactobacillus brevis KB290 Harboring Nine Plasmids Reveals Genomic Stability.</title>
        <authorList>
            <person name="Fukao M."/>
            <person name="Oshima K."/>
            <person name="Morita H."/>
            <person name="Toh H."/>
            <person name="Suda W."/>
            <person name="Kim S.W."/>
            <person name="Suzuki S."/>
            <person name="Yakabe T."/>
            <person name="Hattori M."/>
            <person name="Yajima N."/>
        </authorList>
    </citation>
    <scope>NUCLEOTIDE SEQUENCE [LARGE SCALE GENOMIC DNA]</scope>
    <source>
        <strain evidence="2 3">KB290</strain>
    </source>
</reference>
<dbReference type="KEGG" id="lbk:LVISKB_2164"/>
<dbReference type="Pfam" id="PF05037">
    <property type="entry name" value="DUF669"/>
    <property type="match status" value="1"/>
</dbReference>
<organism evidence="2 3">
    <name type="scientific">Levilactobacillus brevis KB290</name>
    <dbReference type="NCBI Taxonomy" id="1001583"/>
    <lineage>
        <taxon>Bacteria</taxon>
        <taxon>Bacillati</taxon>
        <taxon>Bacillota</taxon>
        <taxon>Bacilli</taxon>
        <taxon>Lactobacillales</taxon>
        <taxon>Lactobacillaceae</taxon>
        <taxon>Levilactobacillus</taxon>
    </lineage>
</organism>
<dbReference type="EMBL" id="AP012167">
    <property type="protein sequence ID" value="BAN07799.1"/>
    <property type="molecule type" value="Genomic_DNA"/>
</dbReference>
<evidence type="ECO:0000256" key="1">
    <source>
        <dbReference type="SAM" id="MobiDB-lite"/>
    </source>
</evidence>
<evidence type="ECO:0008006" key="4">
    <source>
        <dbReference type="Google" id="ProtNLM"/>
    </source>
</evidence>
<dbReference type="Proteomes" id="UP000012042">
    <property type="component" value="Chromosome"/>
</dbReference>
<evidence type="ECO:0000313" key="3">
    <source>
        <dbReference type="Proteomes" id="UP000012042"/>
    </source>
</evidence>